<comment type="caution">
    <text evidence="14">The sequence shown here is derived from an EMBL/GenBank/DDBJ whole genome shotgun (WGS) entry which is preliminary data.</text>
</comment>
<dbReference type="Proteomes" id="UP001233999">
    <property type="component" value="Unassembled WGS sequence"/>
</dbReference>
<dbReference type="AlphaFoldDB" id="A0AAD8EQH0"/>
<evidence type="ECO:0000256" key="7">
    <source>
        <dbReference type="ARBA" id="ARBA00022801"/>
    </source>
</evidence>
<evidence type="ECO:0000256" key="12">
    <source>
        <dbReference type="ARBA" id="ARBA00029903"/>
    </source>
</evidence>
<dbReference type="GO" id="GO:0004623">
    <property type="term" value="F:phospholipase A2 activity"/>
    <property type="evidence" value="ECO:0007669"/>
    <property type="project" value="UniProtKB-EC"/>
</dbReference>
<evidence type="ECO:0000256" key="2">
    <source>
        <dbReference type="ARBA" id="ARBA00004613"/>
    </source>
</evidence>
<protein>
    <recommendedName>
        <fullName evidence="4">Phospholipase A2</fullName>
        <ecNumber evidence="3">3.1.1.4</ecNumber>
    </recommendedName>
    <alternativeName>
        <fullName evidence="12">Phosphatidylcholine 2-acylhydrolase</fullName>
    </alternativeName>
</protein>
<keyword evidence="6" id="KW-0479">Metal-binding</keyword>
<dbReference type="GO" id="GO:0006644">
    <property type="term" value="P:phospholipid metabolic process"/>
    <property type="evidence" value="ECO:0007669"/>
    <property type="project" value="InterPro"/>
</dbReference>
<accession>A0AAD8EQH0</accession>
<dbReference type="SUPFAM" id="SSF48619">
    <property type="entry name" value="Phospholipase A2, PLA2"/>
    <property type="match status" value="1"/>
</dbReference>
<dbReference type="FunFam" id="1.20.90.10:FF:000002">
    <property type="entry name" value="Phospholipase A2 group III"/>
    <property type="match status" value="1"/>
</dbReference>
<comment type="cofactor">
    <cofactor evidence="1">
        <name>Ca(2+)</name>
        <dbReference type="ChEBI" id="CHEBI:29108"/>
    </cofactor>
</comment>
<dbReference type="GO" id="GO:0016042">
    <property type="term" value="P:lipid catabolic process"/>
    <property type="evidence" value="ECO:0007669"/>
    <property type="project" value="UniProtKB-KW"/>
</dbReference>
<name>A0AAD8EQH0_DIPPU</name>
<evidence type="ECO:0000256" key="3">
    <source>
        <dbReference type="ARBA" id="ARBA00013278"/>
    </source>
</evidence>
<evidence type="ECO:0000313" key="14">
    <source>
        <dbReference type="EMBL" id="KAJ9598334.1"/>
    </source>
</evidence>
<proteinExistence type="predicted"/>
<keyword evidence="9" id="KW-0442">Lipid degradation</keyword>
<keyword evidence="8" id="KW-0106">Calcium</keyword>
<dbReference type="InterPro" id="IPR036444">
    <property type="entry name" value="PLipase_A2_dom_sf"/>
</dbReference>
<evidence type="ECO:0000256" key="5">
    <source>
        <dbReference type="ARBA" id="ARBA00022525"/>
    </source>
</evidence>
<evidence type="ECO:0000313" key="15">
    <source>
        <dbReference type="Proteomes" id="UP001233999"/>
    </source>
</evidence>
<gene>
    <name evidence="14" type="ORF">L9F63_011012</name>
</gene>
<dbReference type="InterPro" id="IPR016090">
    <property type="entry name" value="PLA2-like_dom"/>
</dbReference>
<dbReference type="SMART" id="SM00085">
    <property type="entry name" value="PA2c"/>
    <property type="match status" value="1"/>
</dbReference>
<keyword evidence="10" id="KW-0443">Lipid metabolism</keyword>
<dbReference type="Gene3D" id="1.20.90.10">
    <property type="entry name" value="Phospholipase A2 domain"/>
    <property type="match status" value="1"/>
</dbReference>
<dbReference type="Pfam" id="PF05826">
    <property type="entry name" value="Phospholip_A2_2"/>
    <property type="match status" value="1"/>
</dbReference>
<evidence type="ECO:0000259" key="13">
    <source>
        <dbReference type="SMART" id="SM00085"/>
    </source>
</evidence>
<reference evidence="14" key="2">
    <citation type="submission" date="2023-05" db="EMBL/GenBank/DDBJ databases">
        <authorList>
            <person name="Fouks B."/>
        </authorList>
    </citation>
    <scope>NUCLEOTIDE SEQUENCE</scope>
    <source>
        <strain evidence="14">Stay&amp;Tobe</strain>
        <tissue evidence="14">Testes</tissue>
    </source>
</reference>
<dbReference type="GO" id="GO:0046872">
    <property type="term" value="F:metal ion binding"/>
    <property type="evidence" value="ECO:0007669"/>
    <property type="project" value="UniProtKB-KW"/>
</dbReference>
<dbReference type="EMBL" id="JASPKZ010001229">
    <property type="protein sequence ID" value="KAJ9598334.1"/>
    <property type="molecule type" value="Genomic_DNA"/>
</dbReference>
<evidence type="ECO:0000256" key="8">
    <source>
        <dbReference type="ARBA" id="ARBA00022837"/>
    </source>
</evidence>
<evidence type="ECO:0000256" key="1">
    <source>
        <dbReference type="ARBA" id="ARBA00001913"/>
    </source>
</evidence>
<evidence type="ECO:0000256" key="10">
    <source>
        <dbReference type="ARBA" id="ARBA00023098"/>
    </source>
</evidence>
<evidence type="ECO:0000256" key="11">
    <source>
        <dbReference type="ARBA" id="ARBA00023157"/>
    </source>
</evidence>
<feature type="domain" description="Phospholipase A2-like central" evidence="13">
    <location>
        <begin position="71"/>
        <end position="197"/>
    </location>
</feature>
<dbReference type="CDD" id="cd04704">
    <property type="entry name" value="PLA2_bee_venom_like"/>
    <property type="match status" value="1"/>
</dbReference>
<feature type="non-terminal residue" evidence="14">
    <location>
        <position position="216"/>
    </location>
</feature>
<evidence type="ECO:0000256" key="4">
    <source>
        <dbReference type="ARBA" id="ARBA00021721"/>
    </source>
</evidence>
<dbReference type="PANTHER" id="PTHR12253">
    <property type="entry name" value="RH14732P"/>
    <property type="match status" value="1"/>
</dbReference>
<keyword evidence="11" id="KW-1015">Disulfide bond</keyword>
<evidence type="ECO:0000256" key="9">
    <source>
        <dbReference type="ARBA" id="ARBA00022963"/>
    </source>
</evidence>
<reference evidence="14" key="1">
    <citation type="journal article" date="2023" name="IScience">
        <title>Live-bearing cockroach genome reveals convergent evolutionary mechanisms linked to viviparity in insects and beyond.</title>
        <authorList>
            <person name="Fouks B."/>
            <person name="Harrison M.C."/>
            <person name="Mikhailova A.A."/>
            <person name="Marchal E."/>
            <person name="English S."/>
            <person name="Carruthers M."/>
            <person name="Jennings E.C."/>
            <person name="Chiamaka E.L."/>
            <person name="Frigard R.A."/>
            <person name="Pippel M."/>
            <person name="Attardo G.M."/>
            <person name="Benoit J.B."/>
            <person name="Bornberg-Bauer E."/>
            <person name="Tobe S.S."/>
        </authorList>
    </citation>
    <scope>NUCLEOTIDE SEQUENCE</scope>
    <source>
        <strain evidence="14">Stay&amp;Tobe</strain>
    </source>
</reference>
<organism evidence="14 15">
    <name type="scientific">Diploptera punctata</name>
    <name type="common">Pacific beetle cockroach</name>
    <dbReference type="NCBI Taxonomy" id="6984"/>
    <lineage>
        <taxon>Eukaryota</taxon>
        <taxon>Metazoa</taxon>
        <taxon>Ecdysozoa</taxon>
        <taxon>Arthropoda</taxon>
        <taxon>Hexapoda</taxon>
        <taxon>Insecta</taxon>
        <taxon>Pterygota</taxon>
        <taxon>Neoptera</taxon>
        <taxon>Polyneoptera</taxon>
        <taxon>Dictyoptera</taxon>
        <taxon>Blattodea</taxon>
        <taxon>Blaberoidea</taxon>
        <taxon>Blaberidae</taxon>
        <taxon>Diplopterinae</taxon>
        <taxon>Diploptera</taxon>
    </lineage>
</organism>
<dbReference type="InterPro" id="IPR033113">
    <property type="entry name" value="PLA2_histidine"/>
</dbReference>
<dbReference type="PROSITE" id="PS00118">
    <property type="entry name" value="PA2_HIS"/>
    <property type="match status" value="1"/>
</dbReference>
<dbReference type="GO" id="GO:0005576">
    <property type="term" value="C:extracellular region"/>
    <property type="evidence" value="ECO:0007669"/>
    <property type="project" value="UniProtKB-SubCell"/>
</dbReference>
<keyword evidence="5" id="KW-0964">Secreted</keyword>
<sequence>KLVILSLLLSLVLANKSSDGFTSYFVPRNGVASHIVGGILKPFDAILSNNDRSDGKPNIIEGTYEEVVKEPLLTVADSIDSQLKAIAPGTQWCGAGDRARNSGQLGVFKNTDNCCRHHDNCPDNIPAKESKYGLNNTGSFTRSHCDCDDAFYDCLKDANSVISLKLGTLYFNVLRPQCFKKEYPVTGCEEKTGLILKRCDKYKTDTSRPQEWQWFD</sequence>
<dbReference type="GO" id="GO:0050482">
    <property type="term" value="P:arachidonate secretion"/>
    <property type="evidence" value="ECO:0007669"/>
    <property type="project" value="InterPro"/>
</dbReference>
<feature type="non-terminal residue" evidence="14">
    <location>
        <position position="1"/>
    </location>
</feature>
<keyword evidence="15" id="KW-1185">Reference proteome</keyword>
<keyword evidence="7" id="KW-0378">Hydrolase</keyword>
<evidence type="ECO:0000256" key="6">
    <source>
        <dbReference type="ARBA" id="ARBA00022723"/>
    </source>
</evidence>
<comment type="subcellular location">
    <subcellularLocation>
        <location evidence="2">Secreted</location>
    </subcellularLocation>
</comment>
<dbReference type="EC" id="3.1.1.4" evidence="3"/>